<dbReference type="EMBL" id="BQKE01000008">
    <property type="protein sequence ID" value="GJM64912.1"/>
    <property type="molecule type" value="Genomic_DNA"/>
</dbReference>
<gene>
    <name evidence="1" type="ORF">PEDI_54640</name>
</gene>
<dbReference type="PANTHER" id="PTHR32305:SF15">
    <property type="entry name" value="PROTEIN RHSA-RELATED"/>
    <property type="match status" value="1"/>
</dbReference>
<keyword evidence="2" id="KW-1185">Reference proteome</keyword>
<comment type="caution">
    <text evidence="1">The sequence shown here is derived from an EMBL/GenBank/DDBJ whole genome shotgun (WGS) entry which is preliminary data.</text>
</comment>
<protein>
    <recommendedName>
        <fullName evidence="3">RHS repeat-associated core domain-containing protein</fullName>
    </recommendedName>
</protein>
<name>A0AAN4W4D8_9BACT</name>
<dbReference type="InterPro" id="IPR022385">
    <property type="entry name" value="Rhs_assc_core"/>
</dbReference>
<organism evidence="1 2">
    <name type="scientific">Persicobacter diffluens</name>
    <dbReference type="NCBI Taxonomy" id="981"/>
    <lineage>
        <taxon>Bacteria</taxon>
        <taxon>Pseudomonadati</taxon>
        <taxon>Bacteroidota</taxon>
        <taxon>Cytophagia</taxon>
        <taxon>Cytophagales</taxon>
        <taxon>Persicobacteraceae</taxon>
        <taxon>Persicobacter</taxon>
    </lineage>
</organism>
<evidence type="ECO:0000313" key="1">
    <source>
        <dbReference type="EMBL" id="GJM64912.1"/>
    </source>
</evidence>
<dbReference type="AlphaFoldDB" id="A0AAN4W4D8"/>
<dbReference type="Gene3D" id="2.180.10.10">
    <property type="entry name" value="RHS repeat-associated core"/>
    <property type="match status" value="1"/>
</dbReference>
<proteinExistence type="predicted"/>
<evidence type="ECO:0000313" key="2">
    <source>
        <dbReference type="Proteomes" id="UP001310022"/>
    </source>
</evidence>
<reference evidence="1 2" key="1">
    <citation type="submission" date="2021-12" db="EMBL/GenBank/DDBJ databases">
        <title>Genome sequencing of bacteria with rrn-lacking chromosome and rrn-plasmid.</title>
        <authorList>
            <person name="Anda M."/>
            <person name="Iwasaki W."/>
        </authorList>
    </citation>
    <scope>NUCLEOTIDE SEQUENCE [LARGE SCALE GENOMIC DNA]</scope>
    <source>
        <strain evidence="1 2">NBRC 15940</strain>
    </source>
</reference>
<dbReference type="Proteomes" id="UP001310022">
    <property type="component" value="Unassembled WGS sequence"/>
</dbReference>
<dbReference type="PANTHER" id="PTHR32305">
    <property type="match status" value="1"/>
</dbReference>
<dbReference type="InterPro" id="IPR050708">
    <property type="entry name" value="T6SS_VgrG/RHS"/>
</dbReference>
<dbReference type="NCBIfam" id="TIGR03696">
    <property type="entry name" value="Rhs_assc_core"/>
    <property type="match status" value="1"/>
</dbReference>
<dbReference type="RefSeq" id="WP_338239967.1">
    <property type="nucleotide sequence ID" value="NZ_BQKE01000008.1"/>
</dbReference>
<sequence>MAEEIPGLPLKATSYTYGGRDEIVQIAYQHDGEDAFYHYFQYDADSRLKKVFAGPEEFLNQRTKKPLNSMLLRLPQYLQAEYSYYKHGPLKQLALSPRKNDSDSVIALQYLDYIYTIDGRLKAINDPHQYEDRKEFALQLDYYSQDGKGTELIFTKNIEPKYDGQIAAGLWRTGPAQTDGFITMAYGYEYDERGQLHRAKYGTVENNEYIHDPNDALATEYVYDDNGNIEILERKDDEGKILQTEKKDVNGNTEYIYDHIFDYNYHEGTNKLWQVWTNEMQYAEYRYNNIGQLVWADILGEVMQLEYNNEGMVSKILNEDGMLQWKYDYNAIGQRSKKTSFNLVGEPSEETYYVRDASGKVLAIYHRSLLLQEQVVFEEKSPELAEIPIYGAARLGTIFVEKQIDGYPEDFIQYNESYELKDHLGNVRTIIRRDDEQQALAIGYSDYYPFGLRMNRYTNANYRYGYQGEFSEDETQEIGYNVFEARLYDPVIGRWISVDSERQHSSPFISMSNIPNLYIDPDGFRDWVAFGEGALGLIGAGFEVAAGFSTASAGVGGFLIVDGGVRGMAAMRKMYVAYNETSDYSYEARDLPTNSGGLIGKAIDKRLGDDRGIAQKTLGITNDAITLFVSITDPGFSESVKNTVAGTASRLEKGSLFFHYAGLYEGTLSNAGAIDKFFPPQGEIIVGEILIGDDFDNFINGLESLK</sequence>
<accession>A0AAN4W4D8</accession>
<evidence type="ECO:0008006" key="3">
    <source>
        <dbReference type="Google" id="ProtNLM"/>
    </source>
</evidence>